<organism evidence="4 5">
    <name type="scientific">Caenorhabditis tropicalis</name>
    <dbReference type="NCBI Taxonomy" id="1561998"/>
    <lineage>
        <taxon>Eukaryota</taxon>
        <taxon>Metazoa</taxon>
        <taxon>Ecdysozoa</taxon>
        <taxon>Nematoda</taxon>
        <taxon>Chromadorea</taxon>
        <taxon>Rhabditida</taxon>
        <taxon>Rhabditina</taxon>
        <taxon>Rhabditomorpha</taxon>
        <taxon>Rhabditoidea</taxon>
        <taxon>Rhabditidae</taxon>
        <taxon>Peloderinae</taxon>
        <taxon>Caenorhabditis</taxon>
    </lineage>
</organism>
<dbReference type="Pfam" id="PF00646">
    <property type="entry name" value="F-box"/>
    <property type="match status" value="1"/>
</dbReference>
<dbReference type="PANTHER" id="PTHR35366:SF3">
    <property type="entry name" value="CW-TYPE DOMAIN-CONTAINING PROTEIN"/>
    <property type="match status" value="1"/>
</dbReference>
<proteinExistence type="predicted"/>
<keyword evidence="2" id="KW-0812">Transmembrane</keyword>
<feature type="transmembrane region" description="Helical" evidence="2">
    <location>
        <begin position="876"/>
        <end position="895"/>
    </location>
</feature>
<evidence type="ECO:0000256" key="2">
    <source>
        <dbReference type="SAM" id="Phobius"/>
    </source>
</evidence>
<keyword evidence="4" id="KW-1185">Reference proteome</keyword>
<feature type="coiled-coil region" evidence="1">
    <location>
        <begin position="340"/>
        <end position="374"/>
    </location>
</feature>
<reference evidence="5" key="1">
    <citation type="submission" date="2016-11" db="UniProtKB">
        <authorList>
            <consortium name="WormBaseParasite"/>
        </authorList>
    </citation>
    <scope>IDENTIFICATION</scope>
</reference>
<evidence type="ECO:0000313" key="5">
    <source>
        <dbReference type="WBParaSite" id="Csp11.Scaffold629.g8447.t3"/>
    </source>
</evidence>
<feature type="domain" description="F-box" evidence="3">
    <location>
        <begin position="451"/>
        <end position="491"/>
    </location>
</feature>
<evidence type="ECO:0000313" key="4">
    <source>
        <dbReference type="Proteomes" id="UP000095282"/>
    </source>
</evidence>
<evidence type="ECO:0000256" key="1">
    <source>
        <dbReference type="SAM" id="Coils"/>
    </source>
</evidence>
<accession>A0A1I7UE96</accession>
<keyword evidence="1" id="KW-0175">Coiled coil</keyword>
<dbReference type="WBParaSite" id="Csp11.Scaffold629.g8447.t3">
    <property type="protein sequence ID" value="Csp11.Scaffold629.g8447.t3"/>
    <property type="gene ID" value="Csp11.Scaffold629.g8447"/>
</dbReference>
<evidence type="ECO:0000259" key="3">
    <source>
        <dbReference type="SMART" id="SM00256"/>
    </source>
</evidence>
<name>A0A1I7UE96_9PELO</name>
<protein>
    <submittedName>
        <fullName evidence="5">F-box domain-containing protein</fullName>
    </submittedName>
</protein>
<sequence length="899" mass="104232">MLRTFRCFVCRHSLRHTSRLDRQIVDSTKCQVPRVRFGYKEGRGLIVVYTGIDQFLRIEMEDTEKGILITKFENSFDPEKARPPFIMKKEPEKPCLIILLQMTYFFLIINPKIHIKVLEMEIPELAANDPVKELLDGVAQTTVALGQVDELVFCGLGNHTISSNVMALAKDCKKSFIQLMITHDNIGLTRAYDNLFVRKNGSFTDTFLIVSTERHEPGSPNLDLSYNQQCKEQLKDKDKSVLICSLRNLNDRNPKECSRKTNGELVQWSKTTECGQVKRTIRKIHEEDCKQQLESTECGIGDLCKRCSDPFDYWYTQNLPRRLYFEPFWDGFVYIPHNFSEQSRCHIQNLKSKIAQYEKEKQRIRKIVEKKKGKNQVASWGFGKEHRGWEEYVMKSVIKDFKEKEILDEIGIEKWPTASSLEADLEKLSSLPKSVFYSRFTGLIMVSWSSLPPEIKQHVVKRLDFMSRHSLRHTSRLDRQIVDSTKCQVPRVRFGYKEGRGLIVVYTGIDQFLRIEMEEKEEGILITKFENSFDPETARPPFLIKHDPEQLPLVTLMQMVHFFFLVNPKIHIRVLEIEIPELAAGNMVGKYLVRDHLEATILTTVSSGLVNEIVFCGFADWTLFEHVMAAAKNRCKTTVIETIISDQNMRPVVANDSLRKDVHGLLNHTLFSTENDDPDRLFIGCFYERRCQDQLDDEEAGFLVCSLRNLNDRALNAALATCANDAPIHSTTEISSWGFGKEQRGWEPYVVYSVMRDYSEKIVLKEMGFEKWPILPSSDSDREKIGEYYKKHPEKISFLVHEKPVKTRKVISKQVKPLETLKEEEEGPKIENTVPMETEQPQILAVEEAKVAVEVKDTDSADCRNCEQCVDRRLKFLAMVFFFPIILCFVFSFFFELKW</sequence>
<dbReference type="SMART" id="SM00256">
    <property type="entry name" value="FBOX"/>
    <property type="match status" value="1"/>
</dbReference>
<dbReference type="PANTHER" id="PTHR35366">
    <property type="entry name" value="PROTEIN CBG18620"/>
    <property type="match status" value="1"/>
</dbReference>
<keyword evidence="2" id="KW-0472">Membrane</keyword>
<dbReference type="Proteomes" id="UP000095282">
    <property type="component" value="Unplaced"/>
</dbReference>
<dbReference type="InterPro" id="IPR001810">
    <property type="entry name" value="F-box_dom"/>
</dbReference>
<keyword evidence="2" id="KW-1133">Transmembrane helix</keyword>
<dbReference type="AlphaFoldDB" id="A0A1I7UE96"/>